<dbReference type="OrthoDB" id="5814354at2"/>
<dbReference type="Proteomes" id="UP000186905">
    <property type="component" value="Unassembled WGS sequence"/>
</dbReference>
<keyword evidence="1" id="KW-1133">Transmembrane helix</keyword>
<feature type="transmembrane region" description="Helical" evidence="1">
    <location>
        <begin position="123"/>
        <end position="144"/>
    </location>
</feature>
<dbReference type="SUPFAM" id="SSF81342">
    <property type="entry name" value="Transmembrane di-heme cytochromes"/>
    <property type="match status" value="1"/>
</dbReference>
<name>A0A1Q9GKA8_9GAMM</name>
<dbReference type="GO" id="GO:0022904">
    <property type="term" value="P:respiratory electron transport chain"/>
    <property type="evidence" value="ECO:0007669"/>
    <property type="project" value="InterPro"/>
</dbReference>
<feature type="transmembrane region" description="Helical" evidence="1">
    <location>
        <begin position="29"/>
        <end position="45"/>
    </location>
</feature>
<dbReference type="RefSeq" id="WP_075765363.1">
    <property type="nucleotide sequence ID" value="NZ_MJIL01000079.1"/>
</dbReference>
<reference evidence="2 3" key="1">
    <citation type="submission" date="2016-09" db="EMBL/GenBank/DDBJ databases">
        <title>Photobacterium proteolyticum sp. nov. a protease producing bacterium isolated from ocean sediments of Laizhou Bay.</title>
        <authorList>
            <person name="Li Y."/>
        </authorList>
    </citation>
    <scope>NUCLEOTIDE SEQUENCE [LARGE SCALE GENOMIC DNA]</scope>
    <source>
        <strain evidence="2 3">13-12</strain>
    </source>
</reference>
<keyword evidence="1" id="KW-0472">Membrane</keyword>
<keyword evidence="1" id="KW-0812">Transmembrane</keyword>
<evidence type="ECO:0000313" key="2">
    <source>
        <dbReference type="EMBL" id="OLQ74927.1"/>
    </source>
</evidence>
<dbReference type="AlphaFoldDB" id="A0A1Q9GKA8"/>
<proteinExistence type="predicted"/>
<dbReference type="InterPro" id="IPR016174">
    <property type="entry name" value="Di-haem_cyt_TM"/>
</dbReference>
<comment type="caution">
    <text evidence="2">The sequence shown here is derived from an EMBL/GenBank/DDBJ whole genome shotgun (WGS) entry which is preliminary data.</text>
</comment>
<gene>
    <name evidence="2" type="ORF">BIT28_13310</name>
</gene>
<accession>A0A1Q9GKA8</accession>
<evidence type="ECO:0000256" key="1">
    <source>
        <dbReference type="SAM" id="Phobius"/>
    </source>
</evidence>
<feature type="transmembrane region" description="Helical" evidence="1">
    <location>
        <begin position="57"/>
        <end position="79"/>
    </location>
</feature>
<sequence>MSVSLGSDQKFVASGFSQWWQRLAYHHKWAESLLYVMFFSGLLLWDTVGVDWQLARWTLLVHMLVGATLFTIIVGAFWAAHRRLITSSNKPFLRQTGTVIEWLLIACCLSGFYLFFYGNPGNALGLFIQDVHFYSSWLLAPLVFRHAMRWSVLNLNKFRRQ</sequence>
<protein>
    <recommendedName>
        <fullName evidence="4">Cytochrome b561 bacterial/Ni-hydrogenase domain-containing protein</fullName>
    </recommendedName>
</protein>
<keyword evidence="3" id="KW-1185">Reference proteome</keyword>
<dbReference type="GO" id="GO:0016020">
    <property type="term" value="C:membrane"/>
    <property type="evidence" value="ECO:0007669"/>
    <property type="project" value="InterPro"/>
</dbReference>
<organism evidence="2 3">
    <name type="scientific">Photobacterium proteolyticum</name>
    <dbReference type="NCBI Taxonomy" id="1903952"/>
    <lineage>
        <taxon>Bacteria</taxon>
        <taxon>Pseudomonadati</taxon>
        <taxon>Pseudomonadota</taxon>
        <taxon>Gammaproteobacteria</taxon>
        <taxon>Vibrionales</taxon>
        <taxon>Vibrionaceae</taxon>
        <taxon>Photobacterium</taxon>
    </lineage>
</organism>
<evidence type="ECO:0000313" key="3">
    <source>
        <dbReference type="Proteomes" id="UP000186905"/>
    </source>
</evidence>
<feature type="transmembrane region" description="Helical" evidence="1">
    <location>
        <begin position="99"/>
        <end position="117"/>
    </location>
</feature>
<dbReference type="STRING" id="1903952.BIT28_13310"/>
<evidence type="ECO:0008006" key="4">
    <source>
        <dbReference type="Google" id="ProtNLM"/>
    </source>
</evidence>
<dbReference type="EMBL" id="MJIL01000079">
    <property type="protein sequence ID" value="OLQ74927.1"/>
    <property type="molecule type" value="Genomic_DNA"/>
</dbReference>